<reference evidence="2 3" key="2">
    <citation type="submission" date="2019-09" db="EMBL/GenBank/DDBJ databases">
        <authorList>
            <person name="Jin C."/>
        </authorList>
    </citation>
    <scope>NUCLEOTIDE SEQUENCE [LARGE SCALE GENOMIC DNA]</scope>
    <source>
        <strain evidence="2 3">BN140078</strain>
    </source>
</reference>
<evidence type="ECO:0000313" key="2">
    <source>
        <dbReference type="EMBL" id="KAA2244785.1"/>
    </source>
</evidence>
<dbReference type="EMBL" id="VUOC01000001">
    <property type="protein sequence ID" value="KAA2244785.1"/>
    <property type="molecule type" value="Genomic_DNA"/>
</dbReference>
<feature type="signal peptide" evidence="1">
    <location>
        <begin position="1"/>
        <end position="26"/>
    </location>
</feature>
<organism evidence="2 3">
    <name type="scientific">Chitinophaga agrisoli</name>
    <dbReference type="NCBI Taxonomy" id="2607653"/>
    <lineage>
        <taxon>Bacteria</taxon>
        <taxon>Pseudomonadati</taxon>
        <taxon>Bacteroidota</taxon>
        <taxon>Chitinophagia</taxon>
        <taxon>Chitinophagales</taxon>
        <taxon>Chitinophagaceae</taxon>
        <taxon>Chitinophaga</taxon>
    </lineage>
</organism>
<dbReference type="AlphaFoldDB" id="A0A5B2W0B9"/>
<dbReference type="RefSeq" id="WP_149836181.1">
    <property type="nucleotide sequence ID" value="NZ_VUOC01000001.1"/>
</dbReference>
<feature type="chain" id="PRO_5022750370" evidence="1">
    <location>
        <begin position="27"/>
        <end position="164"/>
    </location>
</feature>
<protein>
    <submittedName>
        <fullName evidence="2">Uncharacterized protein</fullName>
    </submittedName>
</protein>
<reference evidence="2 3" key="1">
    <citation type="submission" date="2019-09" db="EMBL/GenBank/DDBJ databases">
        <title>Chitinophaga ginsengihumi sp. nov., isolated from soil of ginseng rhizosphere.</title>
        <authorList>
            <person name="Lee J."/>
        </authorList>
    </citation>
    <scope>NUCLEOTIDE SEQUENCE [LARGE SCALE GENOMIC DNA]</scope>
    <source>
        <strain evidence="2 3">BN140078</strain>
    </source>
</reference>
<proteinExistence type="predicted"/>
<evidence type="ECO:0000256" key="1">
    <source>
        <dbReference type="SAM" id="SignalP"/>
    </source>
</evidence>
<accession>A0A5B2W0B9</accession>
<keyword evidence="1" id="KW-0732">Signal</keyword>
<name>A0A5B2W0B9_9BACT</name>
<comment type="caution">
    <text evidence="2">The sequence shown here is derived from an EMBL/GenBank/DDBJ whole genome shotgun (WGS) entry which is preliminary data.</text>
</comment>
<gene>
    <name evidence="2" type="ORF">F0L74_02075</name>
</gene>
<keyword evidence="3" id="KW-1185">Reference proteome</keyword>
<evidence type="ECO:0000313" key="3">
    <source>
        <dbReference type="Proteomes" id="UP000324611"/>
    </source>
</evidence>
<sequence>MLIFKKHTLKLGVMTAALLGIGFVACNDDDNNVPQFRSKEYSLKGVRGADSNIVVGTVKLSENYDSTVNLVVTLNKSVNNTQQVIRLIKGSITAPATDTIKVDSVAGTGNAVTKTLLQNVREIKVGNDTISFRYDSAVNYTAFIKVSVKQDSVTAVGNVFKAAQ</sequence>
<dbReference type="Proteomes" id="UP000324611">
    <property type="component" value="Unassembled WGS sequence"/>
</dbReference>
<dbReference type="PROSITE" id="PS51257">
    <property type="entry name" value="PROKAR_LIPOPROTEIN"/>
    <property type="match status" value="1"/>
</dbReference>